<evidence type="ECO:0000313" key="4">
    <source>
        <dbReference type="Proteomes" id="UP000030748"/>
    </source>
</evidence>
<evidence type="ECO:0000259" key="2">
    <source>
        <dbReference type="Pfam" id="PF24053"/>
    </source>
</evidence>
<dbReference type="AlphaFoldDB" id="A0A022R697"/>
<feature type="domain" description="DUF7356" evidence="2">
    <location>
        <begin position="53"/>
        <end position="97"/>
    </location>
</feature>
<evidence type="ECO:0000256" key="1">
    <source>
        <dbReference type="SAM" id="SignalP"/>
    </source>
</evidence>
<feature type="signal peptide" evidence="1">
    <location>
        <begin position="1"/>
        <end position="25"/>
    </location>
</feature>
<proteinExistence type="predicted"/>
<reference evidence="3 4" key="1">
    <citation type="journal article" date="2013" name="Proc. Natl. Acad. Sci. U.S.A.">
        <title>Fine-scale variation in meiotic recombination in Mimulus inferred from population shotgun sequencing.</title>
        <authorList>
            <person name="Hellsten U."/>
            <person name="Wright K.M."/>
            <person name="Jenkins J."/>
            <person name="Shu S."/>
            <person name="Yuan Y."/>
            <person name="Wessler S.R."/>
            <person name="Schmutz J."/>
            <person name="Willis J.H."/>
            <person name="Rokhsar D.S."/>
        </authorList>
    </citation>
    <scope>NUCLEOTIDE SEQUENCE [LARGE SCALE GENOMIC DNA]</scope>
    <source>
        <strain evidence="4">cv. DUN x IM62</strain>
    </source>
</reference>
<accession>A0A022R697</accession>
<dbReference type="eggNOG" id="ENOG502S0ZB">
    <property type="taxonomic scope" value="Eukaryota"/>
</dbReference>
<keyword evidence="4" id="KW-1185">Reference proteome</keyword>
<keyword evidence="1" id="KW-0732">Signal</keyword>
<organism evidence="3 4">
    <name type="scientific">Erythranthe guttata</name>
    <name type="common">Yellow monkey flower</name>
    <name type="synonym">Mimulus guttatus</name>
    <dbReference type="NCBI Taxonomy" id="4155"/>
    <lineage>
        <taxon>Eukaryota</taxon>
        <taxon>Viridiplantae</taxon>
        <taxon>Streptophyta</taxon>
        <taxon>Embryophyta</taxon>
        <taxon>Tracheophyta</taxon>
        <taxon>Spermatophyta</taxon>
        <taxon>Magnoliopsida</taxon>
        <taxon>eudicotyledons</taxon>
        <taxon>Gunneridae</taxon>
        <taxon>Pentapetalae</taxon>
        <taxon>asterids</taxon>
        <taxon>lamiids</taxon>
        <taxon>Lamiales</taxon>
        <taxon>Phrymaceae</taxon>
        <taxon>Erythranthe</taxon>
    </lineage>
</organism>
<gene>
    <name evidence="3" type="ORF">MIMGU_mgv1a016931mg</name>
</gene>
<name>A0A022R697_ERYGU</name>
<dbReference type="InterPro" id="IPR055780">
    <property type="entry name" value="DUF7356"/>
</dbReference>
<feature type="chain" id="PRO_5001504868" description="DUF7356 domain-containing protein" evidence="1">
    <location>
        <begin position="26"/>
        <end position="100"/>
    </location>
</feature>
<dbReference type="Pfam" id="PF24053">
    <property type="entry name" value="DUF7356"/>
    <property type="match status" value="1"/>
</dbReference>
<protein>
    <recommendedName>
        <fullName evidence="2">DUF7356 domain-containing protein</fullName>
    </recommendedName>
</protein>
<dbReference type="EMBL" id="KI630628">
    <property type="protein sequence ID" value="EYU35203.1"/>
    <property type="molecule type" value="Genomic_DNA"/>
</dbReference>
<dbReference type="Proteomes" id="UP000030748">
    <property type="component" value="Unassembled WGS sequence"/>
</dbReference>
<sequence>MDSSSLRIALLVIILICAAPFQSDASFLENFRKLAKGDQMSPSPSPVQAANLPEKESCDEVPDKCDIKDFNVTACLPFVGNGSQASYMLVLNGGESSHLD</sequence>
<evidence type="ECO:0000313" key="3">
    <source>
        <dbReference type="EMBL" id="EYU35203.1"/>
    </source>
</evidence>